<keyword evidence="9 17" id="KW-0472">Membrane</keyword>
<dbReference type="InterPro" id="IPR028082">
    <property type="entry name" value="Peripla_BP_I"/>
</dbReference>
<dbReference type="InterPro" id="IPR019594">
    <property type="entry name" value="Glu/Gly-bd"/>
</dbReference>
<comment type="similarity">
    <text evidence="2">Belongs to the glutamate-gated ion channel (TC 1.A.10.1) family.</text>
</comment>
<dbReference type="Pfam" id="PF10613">
    <property type="entry name" value="Lig_chan-Glu_bd"/>
    <property type="match status" value="1"/>
</dbReference>
<evidence type="ECO:0000259" key="19">
    <source>
        <dbReference type="SMART" id="SM00079"/>
    </source>
</evidence>
<dbReference type="Gene3D" id="3.40.190.10">
    <property type="entry name" value="Periplasmic binding protein-like II"/>
    <property type="match status" value="2"/>
</dbReference>
<feature type="chain" id="PRO_5043802927" evidence="18">
    <location>
        <begin position="23"/>
        <end position="1000"/>
    </location>
</feature>
<evidence type="ECO:0000256" key="12">
    <source>
        <dbReference type="ARBA" id="ARBA00023286"/>
    </source>
</evidence>
<dbReference type="FunFam" id="3.40.190.10:FF:000103">
    <property type="entry name" value="Glutamate receptor"/>
    <property type="match status" value="1"/>
</dbReference>
<keyword evidence="6 18" id="KW-0732">Signal</keyword>
<evidence type="ECO:0000256" key="5">
    <source>
        <dbReference type="ARBA" id="ARBA00022692"/>
    </source>
</evidence>
<feature type="disulfide bond" evidence="15">
    <location>
        <begin position="749"/>
        <end position="805"/>
    </location>
</feature>
<evidence type="ECO:0000256" key="16">
    <source>
        <dbReference type="SAM" id="MobiDB-lite"/>
    </source>
</evidence>
<evidence type="ECO:0000256" key="2">
    <source>
        <dbReference type="ARBA" id="ARBA00008685"/>
    </source>
</evidence>
<keyword evidence="11" id="KW-0325">Glycoprotein</keyword>
<reference evidence="20" key="1">
    <citation type="journal article" date="2023" name="GigaByte">
        <title>Genome assembly of the bearded iris, Iris pallida Lam.</title>
        <authorList>
            <person name="Bruccoleri R.E."/>
            <person name="Oakeley E.J."/>
            <person name="Faust A.M.E."/>
            <person name="Altorfer M."/>
            <person name="Dessus-Babus S."/>
            <person name="Burckhardt D."/>
            <person name="Oertli M."/>
            <person name="Naumann U."/>
            <person name="Petersen F."/>
            <person name="Wong J."/>
        </authorList>
    </citation>
    <scope>NUCLEOTIDE SEQUENCE</scope>
    <source>
        <strain evidence="20">GSM-AAB239-AS_SAM_17_03QT</strain>
    </source>
</reference>
<evidence type="ECO:0000256" key="6">
    <source>
        <dbReference type="ARBA" id="ARBA00022729"/>
    </source>
</evidence>
<evidence type="ECO:0000256" key="10">
    <source>
        <dbReference type="ARBA" id="ARBA00023170"/>
    </source>
</evidence>
<name>A0AAX6IL72_IRIPA</name>
<comment type="subunit">
    <text evidence="3">May form heteromers.</text>
</comment>
<keyword evidence="12" id="KW-1071">Ligand-gated ion channel</keyword>
<dbReference type="CDD" id="cd13686">
    <property type="entry name" value="GluR_Plant"/>
    <property type="match status" value="1"/>
</dbReference>
<dbReference type="Gene3D" id="3.40.50.2300">
    <property type="match status" value="3"/>
</dbReference>
<dbReference type="InterPro" id="IPR001828">
    <property type="entry name" value="ANF_lig-bd_rcpt"/>
</dbReference>
<comment type="subcellular location">
    <subcellularLocation>
        <location evidence="1">Membrane</location>
        <topology evidence="1">Multi-pass membrane protein</topology>
    </subcellularLocation>
</comment>
<dbReference type="FunFam" id="3.40.50.2300:FF:000188">
    <property type="entry name" value="Glutamate receptor"/>
    <property type="match status" value="1"/>
</dbReference>
<dbReference type="FunFam" id="3.40.190.10:FF:000195">
    <property type="entry name" value="Glutamate receptor 2.7"/>
    <property type="match status" value="1"/>
</dbReference>
<evidence type="ECO:0000256" key="17">
    <source>
        <dbReference type="SAM" id="Phobius"/>
    </source>
</evidence>
<dbReference type="InterPro" id="IPR017103">
    <property type="entry name" value="Iontropic_Glu_rcpt_pln"/>
</dbReference>
<dbReference type="InterPro" id="IPR044440">
    <property type="entry name" value="GABAb_receptor_plant_PBP1"/>
</dbReference>
<keyword evidence="10 20" id="KW-0675">Receptor</keyword>
<dbReference type="Gene3D" id="1.10.287.70">
    <property type="match status" value="1"/>
</dbReference>
<evidence type="ECO:0000313" key="21">
    <source>
        <dbReference type="Proteomes" id="UP001140949"/>
    </source>
</evidence>
<evidence type="ECO:0000256" key="9">
    <source>
        <dbReference type="ARBA" id="ARBA00023136"/>
    </source>
</evidence>
<dbReference type="Pfam" id="PF00060">
    <property type="entry name" value="Lig_chan"/>
    <property type="match status" value="1"/>
</dbReference>
<dbReference type="PANTHER" id="PTHR34836">
    <property type="entry name" value="OS06G0188250 PROTEIN"/>
    <property type="match status" value="1"/>
</dbReference>
<dbReference type="InterPro" id="IPR001320">
    <property type="entry name" value="Iontro_rcpt_C"/>
</dbReference>
<gene>
    <name evidence="20" type="ORF">M6B38_100890</name>
</gene>
<evidence type="ECO:0000256" key="11">
    <source>
        <dbReference type="ARBA" id="ARBA00023180"/>
    </source>
</evidence>
<dbReference type="CDD" id="cd19990">
    <property type="entry name" value="PBP1_GABAb_receptor_plant"/>
    <property type="match status" value="1"/>
</dbReference>
<keyword evidence="7 17" id="KW-1133">Transmembrane helix</keyword>
<evidence type="ECO:0000256" key="13">
    <source>
        <dbReference type="ARBA" id="ARBA00023303"/>
    </source>
</evidence>
<evidence type="ECO:0000256" key="18">
    <source>
        <dbReference type="SAM" id="SignalP"/>
    </source>
</evidence>
<keyword evidence="5 17" id="KW-0812">Transmembrane</keyword>
<feature type="region of interest" description="Disordered" evidence="16">
    <location>
        <begin position="933"/>
        <end position="952"/>
    </location>
</feature>
<feature type="transmembrane region" description="Helical" evidence="17">
    <location>
        <begin position="581"/>
        <end position="599"/>
    </location>
</feature>
<keyword evidence="4" id="KW-0813">Transport</keyword>
<keyword evidence="13" id="KW-0407">Ion channel</keyword>
<sequence>MDRPNLLLYILCLAMFFSSSSPGRMQVVAAESNITTSVNVGVVLDLGSLPGKKNLASMSMAIDDFYTSHRNFSTKVTLHPRDSEKDVVGAASAALYLLKKVQVQAIIGPITSSQAKFVAELGNKTQVPLLSFSATSPSLSSARTPYFVRTTLNDSSQVGAIAAIVESFGWREAVLVYEESEYGCGIIPFLIDAFNSIDTRVPYRCVLPANASNELINMELDKMKAMPTRVFVVHMMSMLGSRLFPLARAGGLMSKGYVWIATDGLTNVLDTMDPNVLGSMEGMLGVQPYIPKSTSLSKFSARWRERFVRDNPSVTVPPTDPTAFQLWAYDTAWALALAAEEEAAKAKYSFRNPPSDNNTSTDLGSLAISENGPQLLAAISSTRFHGISGDFLLVDGQRQSDVYEIVNVVRNGRRSVGFWSPASGITREVNSTKSSNESFKTGVIWPGDVADIPKGWETGKKLVIGVPVKNGFNQFVNVDRDNVTGYCIDVFNAVMNRLEYKVQYVYEPFENSPASYDDLVYQVFLQKYDAVVGDVTILWNRSLYVDFTVPYTESGVSMIVPMQKDESKHMWIFLKPFTTDLWLASLAFFFFTGFVVWVIEHRINKEFRGPPSQQFGTIFYFAFSTLVFAHKERLESNLSRFVVIIWVFVVLILTSSYTASLTSRLTVQQLQPTVADVSELIKSGDYVGYQDGSFVKGLLTRLQFDEKKLKNYSTPDQYSEALLKGTKNGGVAAIFDEIPYLKLFLSGRCADFDMVGRIYKTDGFGFVLPRGSPLVPDVSRAILKVTEGNEMSAIEKKWFGNQITCQGDINDYSSSSLNFRSFGGLFLITGVVSSLALLFFLVAFFYKEWGGLRAAATETSFWKRLVAWYQHYDDKDFKSHTFRNKYPESVNANGTGGFQNEPAAEVLAWPTGFEGSQSPFSVISNMSDMNFGASPEEAMTSTQQNNPPSVVGSPEEVVMASVELSYPHNVVSSQEVKEASLVMSDPPNVVGSAEIVTSAD</sequence>
<keyword evidence="15" id="KW-1015">Disulfide bond</keyword>
<dbReference type="SUPFAM" id="SSF53822">
    <property type="entry name" value="Periplasmic binding protein-like I"/>
    <property type="match status" value="1"/>
</dbReference>
<feature type="transmembrane region" description="Helical" evidence="17">
    <location>
        <begin position="611"/>
        <end position="629"/>
    </location>
</feature>
<comment type="caution">
    <text evidence="20">The sequence shown here is derived from an EMBL/GenBank/DDBJ whole genome shotgun (WGS) entry which is preliminary data.</text>
</comment>
<evidence type="ECO:0000256" key="14">
    <source>
        <dbReference type="ARBA" id="ARBA00049638"/>
    </source>
</evidence>
<dbReference type="InterPro" id="IPR015683">
    <property type="entry name" value="Ionotropic_Glu_rcpt"/>
</dbReference>
<reference evidence="20" key="2">
    <citation type="submission" date="2023-04" db="EMBL/GenBank/DDBJ databases">
        <authorList>
            <person name="Bruccoleri R.E."/>
            <person name="Oakeley E.J."/>
            <person name="Faust A.-M."/>
            <person name="Dessus-Babus S."/>
            <person name="Altorfer M."/>
            <person name="Burckhardt D."/>
            <person name="Oertli M."/>
            <person name="Naumann U."/>
            <person name="Petersen F."/>
            <person name="Wong J."/>
        </authorList>
    </citation>
    <scope>NUCLEOTIDE SEQUENCE</scope>
    <source>
        <strain evidence="20">GSM-AAB239-AS_SAM_17_03QT</strain>
        <tissue evidence="20">Leaf</tissue>
    </source>
</reference>
<evidence type="ECO:0000256" key="8">
    <source>
        <dbReference type="ARBA" id="ARBA00023065"/>
    </source>
</evidence>
<feature type="transmembrane region" description="Helical" evidence="17">
    <location>
        <begin position="822"/>
        <end position="846"/>
    </location>
</feature>
<feature type="domain" description="Ionotropic glutamate receptor C-terminal" evidence="19">
    <location>
        <begin position="461"/>
        <end position="801"/>
    </location>
</feature>
<dbReference type="SUPFAM" id="SSF53850">
    <property type="entry name" value="Periplasmic binding protein-like II"/>
    <property type="match status" value="1"/>
</dbReference>
<dbReference type="EMBL" id="JANAVB010000197">
    <property type="protein sequence ID" value="KAJ6854070.1"/>
    <property type="molecule type" value="Genomic_DNA"/>
</dbReference>
<evidence type="ECO:0000256" key="7">
    <source>
        <dbReference type="ARBA" id="ARBA00022989"/>
    </source>
</evidence>
<evidence type="ECO:0000256" key="1">
    <source>
        <dbReference type="ARBA" id="ARBA00004141"/>
    </source>
</evidence>
<dbReference type="AlphaFoldDB" id="A0AAX6IL72"/>
<proteinExistence type="inferred from homology"/>
<accession>A0AAX6IL72</accession>
<dbReference type="Pfam" id="PF01094">
    <property type="entry name" value="ANF_receptor"/>
    <property type="match status" value="1"/>
</dbReference>
<dbReference type="PANTHER" id="PTHR34836:SF1">
    <property type="entry name" value="OS09G0428600 PROTEIN"/>
    <property type="match status" value="1"/>
</dbReference>
<dbReference type="GO" id="GO:0016020">
    <property type="term" value="C:membrane"/>
    <property type="evidence" value="ECO:0007669"/>
    <property type="project" value="UniProtKB-SubCell"/>
</dbReference>
<dbReference type="PIRSF" id="PIRSF037090">
    <property type="entry name" value="Iontro_Glu-like_rcpt_pln"/>
    <property type="match status" value="1"/>
</dbReference>
<protein>
    <submittedName>
        <fullName evidence="20">Glutamate receptor 2.5-like isoform X1</fullName>
    </submittedName>
</protein>
<feature type="transmembrane region" description="Helical" evidence="17">
    <location>
        <begin position="641"/>
        <end position="659"/>
    </location>
</feature>
<dbReference type="FunFam" id="1.10.287.70:FF:000163">
    <property type="entry name" value="Glutamate receptor"/>
    <property type="match status" value="1"/>
</dbReference>
<evidence type="ECO:0000256" key="15">
    <source>
        <dbReference type="PIRSR" id="PIRSR037090-50"/>
    </source>
</evidence>
<evidence type="ECO:0000256" key="4">
    <source>
        <dbReference type="ARBA" id="ARBA00022448"/>
    </source>
</evidence>
<organism evidence="20 21">
    <name type="scientific">Iris pallida</name>
    <name type="common">Sweet iris</name>
    <dbReference type="NCBI Taxonomy" id="29817"/>
    <lineage>
        <taxon>Eukaryota</taxon>
        <taxon>Viridiplantae</taxon>
        <taxon>Streptophyta</taxon>
        <taxon>Embryophyta</taxon>
        <taxon>Tracheophyta</taxon>
        <taxon>Spermatophyta</taxon>
        <taxon>Magnoliopsida</taxon>
        <taxon>Liliopsida</taxon>
        <taxon>Asparagales</taxon>
        <taxon>Iridaceae</taxon>
        <taxon>Iridoideae</taxon>
        <taxon>Irideae</taxon>
        <taxon>Iris</taxon>
    </lineage>
</organism>
<comment type="function">
    <text evidence="14">Glutamate-gated receptor that probably acts as a non-selective cation channel. May be involved in light-signal transduction and calcium homeostasis via the regulation of calcium influx into cells.</text>
</comment>
<keyword evidence="21" id="KW-1185">Reference proteome</keyword>
<dbReference type="GO" id="GO:0015276">
    <property type="term" value="F:ligand-gated monoatomic ion channel activity"/>
    <property type="evidence" value="ECO:0007669"/>
    <property type="project" value="InterPro"/>
</dbReference>
<dbReference type="Proteomes" id="UP001140949">
    <property type="component" value="Unassembled WGS sequence"/>
</dbReference>
<evidence type="ECO:0000313" key="20">
    <source>
        <dbReference type="EMBL" id="KAJ6854070.1"/>
    </source>
</evidence>
<keyword evidence="8" id="KW-0406">Ion transport</keyword>
<feature type="signal peptide" evidence="18">
    <location>
        <begin position="1"/>
        <end position="22"/>
    </location>
</feature>
<evidence type="ECO:0000256" key="3">
    <source>
        <dbReference type="ARBA" id="ARBA00011095"/>
    </source>
</evidence>
<dbReference type="SMART" id="SM00079">
    <property type="entry name" value="PBPe"/>
    <property type="match status" value="1"/>
</dbReference>